<evidence type="ECO:0000313" key="2">
    <source>
        <dbReference type="EMBL" id="SBT05672.1"/>
    </source>
</evidence>
<feature type="compositionally biased region" description="Basic and acidic residues" evidence="1">
    <location>
        <begin position="75"/>
        <end position="85"/>
    </location>
</feature>
<dbReference type="Proteomes" id="UP000199169">
    <property type="component" value="Unassembled WGS sequence"/>
</dbReference>
<dbReference type="EMBL" id="FLQX01000101">
    <property type="protein sequence ID" value="SBT05672.1"/>
    <property type="molecule type" value="Genomic_DNA"/>
</dbReference>
<protein>
    <submittedName>
        <fullName evidence="2">Uncharacterized protein</fullName>
    </submittedName>
</protein>
<accession>A0A1A8XMM9</accession>
<name>A0A1A8XMM9_9PROT</name>
<dbReference type="STRING" id="1860102.ACCAA_260045"/>
<dbReference type="AlphaFoldDB" id="A0A1A8XMM9"/>
<reference evidence="2 3" key="1">
    <citation type="submission" date="2016-06" db="EMBL/GenBank/DDBJ databases">
        <authorList>
            <person name="Kjaerup R.B."/>
            <person name="Dalgaard T.S."/>
            <person name="Juul-Madsen H.R."/>
        </authorList>
    </citation>
    <scope>NUCLEOTIDE SEQUENCE [LARGE SCALE GENOMIC DNA]</scope>
    <source>
        <strain evidence="2">3</strain>
    </source>
</reference>
<gene>
    <name evidence="2" type="ORF">ACCAA_260045</name>
</gene>
<proteinExistence type="predicted"/>
<keyword evidence="3" id="KW-1185">Reference proteome</keyword>
<feature type="region of interest" description="Disordered" evidence="1">
    <location>
        <begin position="44"/>
        <end position="85"/>
    </location>
</feature>
<organism evidence="2 3">
    <name type="scientific">Candidatus Accumulibacter aalborgensis</name>
    <dbReference type="NCBI Taxonomy" id="1860102"/>
    <lineage>
        <taxon>Bacteria</taxon>
        <taxon>Pseudomonadati</taxon>
        <taxon>Pseudomonadota</taxon>
        <taxon>Betaproteobacteria</taxon>
        <taxon>Candidatus Accumulibacter</taxon>
    </lineage>
</organism>
<evidence type="ECO:0000256" key="1">
    <source>
        <dbReference type="SAM" id="MobiDB-lite"/>
    </source>
</evidence>
<sequence length="85" mass="9511">MTAFIHRFITMTPGEKQYFFKQAGSRSALQLPAAGGRIIGCQEKKRPAQREGWAGRVKQSLSRGGRGRGRGAWQRQDEEYRIGSG</sequence>
<evidence type="ECO:0000313" key="3">
    <source>
        <dbReference type="Proteomes" id="UP000199169"/>
    </source>
</evidence>